<sequence length="330" mass="38054">MGTFYLGPETPRPFSVLSEGYIRRQIKLPKLPEDARYSFGPLYEQRMYELIHQYLEMGTDDCVCYVGEEKGSMTQLLQHKFCLVRPVVSVVPGHFHYEESPNHRMLPLKVANVGAEEYFSDQAAKPPQFDKVLLKDAVVFIDNPRETYTNIMKTLKRYGKLLIIHRPAPMNTLPIFREARQRLSENDKAYMSIITDLQACNLDVQWDIECLPIVMPKLRWLAMLRDRFPPQLNLVSDFEVIAGIRELSEGVLKYEGDLVEFVDRLLFITASSTVFSEYPTIQRFGNSALRPFAGLEDLQYKMPVTPDLAQYLRKSDRTTSTDKQKLALIG</sequence>
<protein>
    <submittedName>
        <fullName evidence="1">Uncharacterized protein</fullName>
    </submittedName>
</protein>
<dbReference type="InterPro" id="IPR029063">
    <property type="entry name" value="SAM-dependent_MTases_sf"/>
</dbReference>
<dbReference type="Gene3D" id="3.40.50.150">
    <property type="entry name" value="Vaccinia Virus protein VP39"/>
    <property type="match status" value="1"/>
</dbReference>
<reference evidence="1" key="1">
    <citation type="journal article" date="2023" name="Mol. Biol. Evol.">
        <title>Third-Generation Sequencing Reveals the Adaptive Role of the Epigenome in Three Deep-Sea Polychaetes.</title>
        <authorList>
            <person name="Perez M."/>
            <person name="Aroh O."/>
            <person name="Sun Y."/>
            <person name="Lan Y."/>
            <person name="Juniper S.K."/>
            <person name="Young C.R."/>
            <person name="Angers B."/>
            <person name="Qian P.Y."/>
        </authorList>
    </citation>
    <scope>NUCLEOTIDE SEQUENCE</scope>
    <source>
        <strain evidence="1">R07B-5</strain>
    </source>
</reference>
<organism evidence="1 2">
    <name type="scientific">Ridgeia piscesae</name>
    <name type="common">Tubeworm</name>
    <dbReference type="NCBI Taxonomy" id="27915"/>
    <lineage>
        <taxon>Eukaryota</taxon>
        <taxon>Metazoa</taxon>
        <taxon>Spiralia</taxon>
        <taxon>Lophotrochozoa</taxon>
        <taxon>Annelida</taxon>
        <taxon>Polychaeta</taxon>
        <taxon>Sedentaria</taxon>
        <taxon>Canalipalpata</taxon>
        <taxon>Sabellida</taxon>
        <taxon>Siboglinidae</taxon>
        <taxon>Ridgeia</taxon>
    </lineage>
</organism>
<gene>
    <name evidence="1" type="ORF">NP493_1029g00019</name>
</gene>
<comment type="caution">
    <text evidence="1">The sequence shown here is derived from an EMBL/GenBank/DDBJ whole genome shotgun (WGS) entry which is preliminary data.</text>
</comment>
<keyword evidence="2" id="KW-1185">Reference proteome</keyword>
<dbReference type="AlphaFoldDB" id="A0AAD9KIF9"/>
<dbReference type="Proteomes" id="UP001209878">
    <property type="component" value="Unassembled WGS sequence"/>
</dbReference>
<evidence type="ECO:0000313" key="1">
    <source>
        <dbReference type="EMBL" id="KAK2171740.1"/>
    </source>
</evidence>
<name>A0AAD9KIF9_RIDPI</name>
<proteinExistence type="predicted"/>
<dbReference type="EMBL" id="JAODUO010001029">
    <property type="protein sequence ID" value="KAK2171740.1"/>
    <property type="molecule type" value="Genomic_DNA"/>
</dbReference>
<evidence type="ECO:0000313" key="2">
    <source>
        <dbReference type="Proteomes" id="UP001209878"/>
    </source>
</evidence>
<accession>A0AAD9KIF9</accession>